<reference evidence="1" key="1">
    <citation type="submission" date="2017-07" db="EMBL/GenBank/DDBJ databases">
        <title>Taro Niue Genome Assembly and Annotation.</title>
        <authorList>
            <person name="Atibalentja N."/>
            <person name="Keating K."/>
            <person name="Fields C.J."/>
        </authorList>
    </citation>
    <scope>NUCLEOTIDE SEQUENCE</scope>
    <source>
        <strain evidence="1">Niue_2</strain>
        <tissue evidence="1">Leaf</tissue>
    </source>
</reference>
<evidence type="ECO:0000313" key="1">
    <source>
        <dbReference type="EMBL" id="MQL98157.1"/>
    </source>
</evidence>
<comment type="caution">
    <text evidence="1">The sequence shown here is derived from an EMBL/GenBank/DDBJ whole genome shotgun (WGS) entry which is preliminary data.</text>
</comment>
<dbReference type="EMBL" id="NMUH01002150">
    <property type="protein sequence ID" value="MQL98157.1"/>
    <property type="molecule type" value="Genomic_DNA"/>
</dbReference>
<keyword evidence="2" id="KW-1185">Reference proteome</keyword>
<name>A0A843VV54_COLES</name>
<dbReference type="Proteomes" id="UP000652761">
    <property type="component" value="Unassembled WGS sequence"/>
</dbReference>
<organism evidence="1 2">
    <name type="scientific">Colocasia esculenta</name>
    <name type="common">Wild taro</name>
    <name type="synonym">Arum esculentum</name>
    <dbReference type="NCBI Taxonomy" id="4460"/>
    <lineage>
        <taxon>Eukaryota</taxon>
        <taxon>Viridiplantae</taxon>
        <taxon>Streptophyta</taxon>
        <taxon>Embryophyta</taxon>
        <taxon>Tracheophyta</taxon>
        <taxon>Spermatophyta</taxon>
        <taxon>Magnoliopsida</taxon>
        <taxon>Liliopsida</taxon>
        <taxon>Araceae</taxon>
        <taxon>Aroideae</taxon>
        <taxon>Colocasieae</taxon>
        <taxon>Colocasia</taxon>
    </lineage>
</organism>
<proteinExistence type="predicted"/>
<dbReference type="AlphaFoldDB" id="A0A843VV54"/>
<protein>
    <submittedName>
        <fullName evidence="1">Uncharacterized protein</fullName>
    </submittedName>
</protein>
<accession>A0A843VV54</accession>
<gene>
    <name evidence="1" type="ORF">Taro_030864</name>
</gene>
<sequence length="152" mass="16083">MINRHSYRITSPSHPFLSSHYLHQPQASSGGQVAKASFEEVMVVGGAEARGIHRSRWRGAPGDGLPGHGSREVDIGESAQAPPLPMAVKMCSGKGREGGICRLLWSPLLRPGTAMHAPGGEVAGVGAAQEGYIVLYVEDVAKFVEFYANGFG</sequence>
<evidence type="ECO:0000313" key="2">
    <source>
        <dbReference type="Proteomes" id="UP000652761"/>
    </source>
</evidence>